<dbReference type="InterPro" id="IPR051681">
    <property type="entry name" value="Ser/Thr_Kinases-Pseudokinases"/>
</dbReference>
<dbReference type="Gene3D" id="1.10.510.10">
    <property type="entry name" value="Transferase(Phosphotransferase) domain 1"/>
    <property type="match status" value="1"/>
</dbReference>
<dbReference type="PROSITE" id="PS00107">
    <property type="entry name" value="PROTEIN_KINASE_ATP"/>
    <property type="match status" value="1"/>
</dbReference>
<dbReference type="InterPro" id="IPR011009">
    <property type="entry name" value="Kinase-like_dom_sf"/>
</dbReference>
<dbReference type="Pfam" id="PF07714">
    <property type="entry name" value="PK_Tyr_Ser-Thr"/>
    <property type="match status" value="1"/>
</dbReference>
<dbReference type="PROSITE" id="PS50011">
    <property type="entry name" value="PROTEIN_KINASE_DOM"/>
    <property type="match status" value="1"/>
</dbReference>
<evidence type="ECO:0000256" key="1">
    <source>
        <dbReference type="ARBA" id="ARBA00022527"/>
    </source>
</evidence>
<dbReference type="PANTHER" id="PTHR44329:SF297">
    <property type="entry name" value="RECEPTOR-INTERACTING SERINE_THREONINE-PROTEIN KINASE 3"/>
    <property type="match status" value="1"/>
</dbReference>
<evidence type="ECO:0000313" key="8">
    <source>
        <dbReference type="Proteomes" id="UP000265040"/>
    </source>
</evidence>
<keyword evidence="8" id="KW-1185">Reference proteome</keyword>
<dbReference type="Ensembl" id="ENSATET00000002209.2">
    <property type="protein sequence ID" value="ENSATEP00000002185.2"/>
    <property type="gene ID" value="ENSATEG00000001561.2"/>
</dbReference>
<keyword evidence="1 5" id="KW-0808">Transferase</keyword>
<comment type="similarity">
    <text evidence="5">Belongs to the protein kinase superfamily.</text>
</comment>
<feature type="binding site" evidence="4">
    <location>
        <position position="46"/>
    </location>
    <ligand>
        <name>ATP</name>
        <dbReference type="ChEBI" id="CHEBI:30616"/>
    </ligand>
</feature>
<reference evidence="7" key="3">
    <citation type="submission" date="2025-09" db="UniProtKB">
        <authorList>
            <consortium name="Ensembl"/>
        </authorList>
    </citation>
    <scope>IDENTIFICATION</scope>
</reference>
<evidence type="ECO:0000313" key="7">
    <source>
        <dbReference type="Ensembl" id="ENSATEP00000002185.2"/>
    </source>
</evidence>
<reference evidence="7" key="2">
    <citation type="submission" date="2025-08" db="UniProtKB">
        <authorList>
            <consortium name="Ensembl"/>
        </authorList>
    </citation>
    <scope>IDENTIFICATION</scope>
</reference>
<organism evidence="7 8">
    <name type="scientific">Anabas testudineus</name>
    <name type="common">Climbing perch</name>
    <name type="synonym">Anthias testudineus</name>
    <dbReference type="NCBI Taxonomy" id="64144"/>
    <lineage>
        <taxon>Eukaryota</taxon>
        <taxon>Metazoa</taxon>
        <taxon>Chordata</taxon>
        <taxon>Craniata</taxon>
        <taxon>Vertebrata</taxon>
        <taxon>Euteleostomi</taxon>
        <taxon>Actinopterygii</taxon>
        <taxon>Neopterygii</taxon>
        <taxon>Teleostei</taxon>
        <taxon>Neoteleostei</taxon>
        <taxon>Acanthomorphata</taxon>
        <taxon>Anabantaria</taxon>
        <taxon>Anabantiformes</taxon>
        <taxon>Anabantoidei</taxon>
        <taxon>Anabantidae</taxon>
        <taxon>Anabas</taxon>
    </lineage>
</organism>
<evidence type="ECO:0000256" key="4">
    <source>
        <dbReference type="PROSITE-ProRule" id="PRU10141"/>
    </source>
</evidence>
<protein>
    <recommendedName>
        <fullName evidence="6">Protein kinase domain-containing protein</fullName>
    </recommendedName>
</protein>
<dbReference type="AlphaFoldDB" id="A0A3Q1H4F7"/>
<keyword evidence="1 5" id="KW-0418">Kinase</keyword>
<dbReference type="Proteomes" id="UP000265040">
    <property type="component" value="Chromosome 6"/>
</dbReference>
<dbReference type="InterPro" id="IPR001245">
    <property type="entry name" value="Ser-Thr/Tyr_kinase_cat_dom"/>
</dbReference>
<proteinExistence type="inferred from homology"/>
<dbReference type="InParanoid" id="A0A3Q1H4F7"/>
<dbReference type="GO" id="GO:0004706">
    <property type="term" value="F:JUN kinase kinase kinase activity"/>
    <property type="evidence" value="ECO:0007669"/>
    <property type="project" value="TreeGrafter"/>
</dbReference>
<name>A0A3Q1H4F7_ANATE</name>
<evidence type="ECO:0000256" key="3">
    <source>
        <dbReference type="ARBA" id="ARBA00022840"/>
    </source>
</evidence>
<evidence type="ECO:0000256" key="5">
    <source>
        <dbReference type="RuleBase" id="RU000304"/>
    </source>
</evidence>
<dbReference type="PANTHER" id="PTHR44329">
    <property type="entry name" value="SERINE/THREONINE-PROTEIN KINASE TNNI3K-RELATED"/>
    <property type="match status" value="1"/>
</dbReference>
<accession>A0A3Q1H4F7</accession>
<keyword evidence="1 5" id="KW-0723">Serine/threonine-protein kinase</keyword>
<dbReference type="SMART" id="SM00220">
    <property type="entry name" value="S_TKc"/>
    <property type="match status" value="1"/>
</dbReference>
<keyword evidence="2 4" id="KW-0547">Nucleotide-binding</keyword>
<dbReference type="PIRSF" id="PIRSF000654">
    <property type="entry name" value="Integrin-linked_kinase"/>
    <property type="match status" value="1"/>
</dbReference>
<dbReference type="GO" id="GO:0005524">
    <property type="term" value="F:ATP binding"/>
    <property type="evidence" value="ECO:0007669"/>
    <property type="project" value="UniProtKB-UniRule"/>
</dbReference>
<dbReference type="OrthoDB" id="4062651at2759"/>
<dbReference type="InterPro" id="IPR017441">
    <property type="entry name" value="Protein_kinase_ATP_BS"/>
</dbReference>
<feature type="domain" description="Protein kinase" evidence="6">
    <location>
        <begin position="17"/>
        <end position="283"/>
    </location>
</feature>
<dbReference type="GeneTree" id="ENSGT00940000160206"/>
<dbReference type="STRING" id="64144.ENSATEP00000002185"/>
<sequence>MALQSRMTEQIGAESLEGEWEKVGSGGFGRVYKVRHKTWKFEVAIKLLQDDVGSFKKEANIMDVAFCPYVLRVFGIFEGRVPPENMSVQKGIVMEFMRRGSVQTLQTSLSGPPPWPLALRLAHEVALGVNFLHSKELVHSDLKPSNVLLDCDLHAKLADFGLSRVSTSALNNSNSNREATEEVGGSYKYMPPEAFEVSYELVRAFDTYSYGIFLWSIVTGKEPYETANYSLVALRIREGDRPSLEAIDQEKAEGLKELVDLMKECWDGNPDKRPTFKCSCLLF</sequence>
<dbReference type="SUPFAM" id="SSF56112">
    <property type="entry name" value="Protein kinase-like (PK-like)"/>
    <property type="match status" value="1"/>
</dbReference>
<keyword evidence="3 4" id="KW-0067">ATP-binding</keyword>
<dbReference type="InterPro" id="IPR000719">
    <property type="entry name" value="Prot_kinase_dom"/>
</dbReference>
<evidence type="ECO:0000256" key="2">
    <source>
        <dbReference type="ARBA" id="ARBA00022741"/>
    </source>
</evidence>
<evidence type="ECO:0000259" key="6">
    <source>
        <dbReference type="PROSITE" id="PS50011"/>
    </source>
</evidence>
<reference evidence="7" key="1">
    <citation type="submission" date="2021-04" db="EMBL/GenBank/DDBJ databases">
        <authorList>
            <consortium name="Wellcome Sanger Institute Data Sharing"/>
        </authorList>
    </citation>
    <scope>NUCLEOTIDE SEQUENCE [LARGE SCALE GENOMIC DNA]</scope>
</reference>
<dbReference type="InterPro" id="IPR008271">
    <property type="entry name" value="Ser/Thr_kinase_AS"/>
</dbReference>
<dbReference type="PROSITE" id="PS00108">
    <property type="entry name" value="PROTEIN_KINASE_ST"/>
    <property type="match status" value="1"/>
</dbReference>